<evidence type="ECO:0000313" key="2">
    <source>
        <dbReference type="EMBL" id="QOY86897.1"/>
    </source>
</evidence>
<dbReference type="Pfam" id="PF13709">
    <property type="entry name" value="DUF4159"/>
    <property type="match status" value="1"/>
</dbReference>
<dbReference type="AlphaFoldDB" id="A0A7S7NNK1"/>
<reference evidence="2 3" key="1">
    <citation type="submission" date="2020-10" db="EMBL/GenBank/DDBJ databases">
        <title>Complete genome sequence of Paludibaculum fermentans P105T, a facultatively anaerobic acidobacterium capable of dissimilatory Fe(III) reduction.</title>
        <authorList>
            <person name="Dedysh S.N."/>
            <person name="Beletsky A.V."/>
            <person name="Kulichevskaya I.S."/>
            <person name="Mardanov A.V."/>
            <person name="Ravin N.V."/>
        </authorList>
    </citation>
    <scope>NUCLEOTIDE SEQUENCE [LARGE SCALE GENOMIC DNA]</scope>
    <source>
        <strain evidence="2 3">P105</strain>
    </source>
</reference>
<proteinExistence type="predicted"/>
<dbReference type="RefSeq" id="WP_194448566.1">
    <property type="nucleotide sequence ID" value="NZ_CP063849.1"/>
</dbReference>
<gene>
    <name evidence="2" type="ORF">IRI77_29590</name>
</gene>
<dbReference type="KEGG" id="pfer:IRI77_29590"/>
<accession>A0A7S7NNK1</accession>
<evidence type="ECO:0000259" key="1">
    <source>
        <dbReference type="Pfam" id="PF13709"/>
    </source>
</evidence>
<dbReference type="Proteomes" id="UP000593892">
    <property type="component" value="Chromosome"/>
</dbReference>
<sequence length="253" mass="29406">MLGALLAFAQIRDRVWARYEHEMQDPVEDPPDALHKAEFALGRLRYRSPMDRGRRYYRWGIDVNKGDRIFVSLLKRLTRVDIQPIETIVDVSSDEIFNLPWIFAGSVGDWRLSPTEAERLRKYFDRGGFLMVDDFHNEREWANFMAGIHQIDPTARVEELEDGDPAFRTVFDLKQRVRVPGANVVHGDMIERGGVEPHWRAIRDGQGRMKVAICFNMDVGDGWEFADDPDYPERFSSEAIRLGVNYVIYSMTH</sequence>
<dbReference type="EMBL" id="CP063849">
    <property type="protein sequence ID" value="QOY86897.1"/>
    <property type="molecule type" value="Genomic_DNA"/>
</dbReference>
<dbReference type="InterPro" id="IPR025297">
    <property type="entry name" value="DUF4159"/>
</dbReference>
<feature type="domain" description="DUF4159" evidence="1">
    <location>
        <begin position="57"/>
        <end position="251"/>
    </location>
</feature>
<evidence type="ECO:0000313" key="3">
    <source>
        <dbReference type="Proteomes" id="UP000593892"/>
    </source>
</evidence>
<protein>
    <submittedName>
        <fullName evidence="2">DUF4159 domain-containing protein</fullName>
    </submittedName>
</protein>
<dbReference type="Gene3D" id="3.40.50.12140">
    <property type="entry name" value="Domain of unknown function DUF4159"/>
    <property type="match status" value="1"/>
</dbReference>
<name>A0A7S7NNK1_PALFE</name>
<organism evidence="2 3">
    <name type="scientific">Paludibaculum fermentans</name>
    <dbReference type="NCBI Taxonomy" id="1473598"/>
    <lineage>
        <taxon>Bacteria</taxon>
        <taxon>Pseudomonadati</taxon>
        <taxon>Acidobacteriota</taxon>
        <taxon>Terriglobia</taxon>
        <taxon>Bryobacterales</taxon>
        <taxon>Bryobacteraceae</taxon>
        <taxon>Paludibaculum</taxon>
    </lineage>
</organism>
<keyword evidence="3" id="KW-1185">Reference proteome</keyword>